<feature type="domain" description="Major facilitator superfamily (MFS) profile" evidence="5">
    <location>
        <begin position="12"/>
        <end position="389"/>
    </location>
</feature>
<dbReference type="EMBL" id="JAAVTX010000002">
    <property type="protein sequence ID" value="NKE44261.1"/>
    <property type="molecule type" value="Genomic_DNA"/>
</dbReference>
<comment type="caution">
    <text evidence="6">The sequence shown here is derived from an EMBL/GenBank/DDBJ whole genome shotgun (WGS) entry which is preliminary data.</text>
</comment>
<feature type="transmembrane region" description="Helical" evidence="4">
    <location>
        <begin position="104"/>
        <end position="129"/>
    </location>
</feature>
<evidence type="ECO:0000256" key="2">
    <source>
        <dbReference type="ARBA" id="ARBA00022989"/>
    </source>
</evidence>
<sequence>MSEPSPPGARRVVLALGTAQTLAWASSYYLPAILAAPMAREFGISTAWVFGAFSAALIVSALAGPAVGRVIDAKGGRGVLTVSNLVLAAGLVGLGLAQDAWSMAAAWLVLGFGMAMGLYDAAFATLAGLYGRAARGPITGITLLAGFASTVGWPLSALLEESFGWRGACLAWAGLHLLVALPLNRLLVPKAPPPEQRSAAPEAEAPAPSRLTMPLLAYVFAGSWFIAGAMAAHLPALLQAAGATAAAAVAAGALIGPAQVAARVAEFGLLRRFHPLVSARLAMLGHPLGALALVLVGGPAAAAFAVLHGMGNGVMTIAKGTLPLAVFGPGGYGARQGLLGAPARLLQAASPFLFGLMLERGGVQLALGVTSALALTGCLALLLLRAAPAGVVQAGK</sequence>
<evidence type="ECO:0000313" key="6">
    <source>
        <dbReference type="EMBL" id="NKE44261.1"/>
    </source>
</evidence>
<accession>A0ABX1EUF0</accession>
<dbReference type="PROSITE" id="PS50850">
    <property type="entry name" value="MFS"/>
    <property type="match status" value="1"/>
</dbReference>
<feature type="transmembrane region" description="Helical" evidence="4">
    <location>
        <begin position="363"/>
        <end position="384"/>
    </location>
</feature>
<feature type="transmembrane region" description="Helical" evidence="4">
    <location>
        <begin position="79"/>
        <end position="98"/>
    </location>
</feature>
<evidence type="ECO:0000256" key="4">
    <source>
        <dbReference type="SAM" id="Phobius"/>
    </source>
</evidence>
<evidence type="ECO:0000259" key="5">
    <source>
        <dbReference type="PROSITE" id="PS50850"/>
    </source>
</evidence>
<protein>
    <submittedName>
        <fullName evidence="6">MFS transporter</fullName>
    </submittedName>
</protein>
<reference evidence="6 7" key="1">
    <citation type="submission" date="2020-03" db="EMBL/GenBank/DDBJ databases">
        <title>Roseomonas selenitidurans sp. nov. isolated from soil.</title>
        <authorList>
            <person name="Liu H."/>
        </authorList>
    </citation>
    <scope>NUCLEOTIDE SEQUENCE [LARGE SCALE GENOMIC DNA]</scope>
    <source>
        <strain evidence="6 7">JCM 15073</strain>
    </source>
</reference>
<dbReference type="InterPro" id="IPR011701">
    <property type="entry name" value="MFS"/>
</dbReference>
<evidence type="ECO:0000313" key="7">
    <source>
        <dbReference type="Proteomes" id="UP000765160"/>
    </source>
</evidence>
<keyword evidence="3 4" id="KW-0472">Membrane</keyword>
<dbReference type="Pfam" id="PF07690">
    <property type="entry name" value="MFS_1"/>
    <property type="match status" value="1"/>
</dbReference>
<feature type="transmembrane region" description="Helical" evidence="4">
    <location>
        <begin position="165"/>
        <end position="188"/>
    </location>
</feature>
<keyword evidence="2 4" id="KW-1133">Transmembrane helix</keyword>
<dbReference type="RefSeq" id="WP_168048119.1">
    <property type="nucleotide sequence ID" value="NZ_JAATJR010000002.1"/>
</dbReference>
<dbReference type="InterPro" id="IPR036259">
    <property type="entry name" value="MFS_trans_sf"/>
</dbReference>
<feature type="transmembrane region" description="Helical" evidence="4">
    <location>
        <begin position="42"/>
        <end position="67"/>
    </location>
</feature>
<dbReference type="InterPro" id="IPR020846">
    <property type="entry name" value="MFS_dom"/>
</dbReference>
<keyword evidence="1 4" id="KW-0812">Transmembrane</keyword>
<gene>
    <name evidence="6" type="ORF">HB662_05695</name>
</gene>
<feature type="transmembrane region" description="Helical" evidence="4">
    <location>
        <begin position="12"/>
        <end position="30"/>
    </location>
</feature>
<keyword evidence="7" id="KW-1185">Reference proteome</keyword>
<feature type="transmembrane region" description="Helical" evidence="4">
    <location>
        <begin position="283"/>
        <end position="307"/>
    </location>
</feature>
<evidence type="ECO:0000256" key="3">
    <source>
        <dbReference type="ARBA" id="ARBA00023136"/>
    </source>
</evidence>
<dbReference type="Gene3D" id="1.20.1250.20">
    <property type="entry name" value="MFS general substrate transporter like domains"/>
    <property type="match status" value="1"/>
</dbReference>
<evidence type="ECO:0000256" key="1">
    <source>
        <dbReference type="ARBA" id="ARBA00022692"/>
    </source>
</evidence>
<dbReference type="SUPFAM" id="SSF103473">
    <property type="entry name" value="MFS general substrate transporter"/>
    <property type="match status" value="1"/>
</dbReference>
<dbReference type="Proteomes" id="UP000765160">
    <property type="component" value="Unassembled WGS sequence"/>
</dbReference>
<feature type="transmembrane region" description="Helical" evidence="4">
    <location>
        <begin position="215"/>
        <end position="234"/>
    </location>
</feature>
<proteinExistence type="predicted"/>
<organism evidence="6 7">
    <name type="scientific">Falsiroseomonas frigidaquae</name>
    <dbReference type="NCBI Taxonomy" id="487318"/>
    <lineage>
        <taxon>Bacteria</taxon>
        <taxon>Pseudomonadati</taxon>
        <taxon>Pseudomonadota</taxon>
        <taxon>Alphaproteobacteria</taxon>
        <taxon>Acetobacterales</taxon>
        <taxon>Roseomonadaceae</taxon>
        <taxon>Falsiroseomonas</taxon>
    </lineage>
</organism>
<feature type="transmembrane region" description="Helical" evidence="4">
    <location>
        <begin position="240"/>
        <end position="262"/>
    </location>
</feature>
<feature type="transmembrane region" description="Helical" evidence="4">
    <location>
        <begin position="141"/>
        <end position="159"/>
    </location>
</feature>
<name>A0ABX1EUF0_9PROT</name>